<evidence type="ECO:0000256" key="1">
    <source>
        <dbReference type="SAM" id="MobiDB-lite"/>
    </source>
</evidence>
<feature type="compositionally biased region" description="Basic and acidic residues" evidence="1">
    <location>
        <begin position="74"/>
        <end position="91"/>
    </location>
</feature>
<feature type="region of interest" description="Disordered" evidence="1">
    <location>
        <begin position="39"/>
        <end position="106"/>
    </location>
</feature>
<evidence type="ECO:0000313" key="3">
    <source>
        <dbReference type="Proteomes" id="UP000818624"/>
    </source>
</evidence>
<dbReference type="InterPro" id="IPR012479">
    <property type="entry name" value="SAP30BP"/>
</dbReference>
<dbReference type="PANTHER" id="PTHR13464">
    <property type="entry name" value="TRANSCRIPTIONAL REGULATOR PROTEIN HCNGP"/>
    <property type="match status" value="1"/>
</dbReference>
<feature type="compositionally biased region" description="Low complexity" evidence="1">
    <location>
        <begin position="39"/>
        <end position="51"/>
    </location>
</feature>
<evidence type="ECO:0000313" key="2">
    <source>
        <dbReference type="EMBL" id="WFD49146.1"/>
    </source>
</evidence>
<proteinExistence type="predicted"/>
<dbReference type="Proteomes" id="UP000818624">
    <property type="component" value="Chromosome 4"/>
</dbReference>
<dbReference type="Pfam" id="PF07818">
    <property type="entry name" value="HCNGP"/>
    <property type="match status" value="1"/>
</dbReference>
<name>A0ABY8EUR1_MALFU</name>
<sequence length="258" mass="27313">MPRREPPRAAPAPGAHGTSAAQDAHEVTICGVAARAARADALAPAPDAPGAADDRATLPSHARAASRTASPADAAEHGDAAPEAARTRTETAHTPTDPVVPTCFLPPADASGDAQWGLGRPVAHGADPALCAKLAHFHTLKAQGTHFNATLARNRSFHNPHIYEKLVKWADLDETGSNFAAVARSTHTPPLWDGTQPDVLREGDVAALGTSHAHAAKAQKAYVDAHEARRASQRERINFAPARHDTRARASRERPRRR</sequence>
<dbReference type="PANTHER" id="PTHR13464:SF0">
    <property type="entry name" value="SAP30-BINDING PROTEIN"/>
    <property type="match status" value="1"/>
</dbReference>
<accession>A0ABY8EUR1</accession>
<protein>
    <recommendedName>
        <fullName evidence="4">HCNGP-like protein</fullName>
    </recommendedName>
</protein>
<keyword evidence="3" id="KW-1185">Reference proteome</keyword>
<feature type="compositionally biased region" description="Low complexity" evidence="1">
    <location>
        <begin position="62"/>
        <end position="73"/>
    </location>
</feature>
<dbReference type="EMBL" id="CP046237">
    <property type="protein sequence ID" value="WFD49146.1"/>
    <property type="molecule type" value="Genomic_DNA"/>
</dbReference>
<reference evidence="2 3" key="1">
    <citation type="journal article" date="2020" name="Elife">
        <title>Loss of centromere function drives karyotype evolution in closely related Malassezia species.</title>
        <authorList>
            <person name="Sankaranarayanan S.R."/>
            <person name="Ianiri G."/>
            <person name="Coelho M.A."/>
            <person name="Reza M.H."/>
            <person name="Thimmappa B.C."/>
            <person name="Ganguly P."/>
            <person name="Vadnala R.N."/>
            <person name="Sun S."/>
            <person name="Siddharthan R."/>
            <person name="Tellgren-Roth C."/>
            <person name="Dawson T.L."/>
            <person name="Heitman J."/>
            <person name="Sanyal K."/>
        </authorList>
    </citation>
    <scope>NUCLEOTIDE SEQUENCE [LARGE SCALE GENOMIC DNA]</scope>
    <source>
        <strain evidence="2">CBS14141</strain>
    </source>
</reference>
<organism evidence="2 3">
    <name type="scientific">Malassezia furfur</name>
    <name type="common">Pityriasis versicolor infection agent</name>
    <name type="synonym">Pityrosporum furfur</name>
    <dbReference type="NCBI Taxonomy" id="55194"/>
    <lineage>
        <taxon>Eukaryota</taxon>
        <taxon>Fungi</taxon>
        <taxon>Dikarya</taxon>
        <taxon>Basidiomycota</taxon>
        <taxon>Ustilaginomycotina</taxon>
        <taxon>Malasseziomycetes</taxon>
        <taxon>Malasseziales</taxon>
        <taxon>Malasseziaceae</taxon>
        <taxon>Malassezia</taxon>
    </lineage>
</organism>
<feature type="region of interest" description="Disordered" evidence="1">
    <location>
        <begin position="1"/>
        <end position="23"/>
    </location>
</feature>
<gene>
    <name evidence="2" type="ORF">GLX27_003824</name>
</gene>
<evidence type="ECO:0008006" key="4">
    <source>
        <dbReference type="Google" id="ProtNLM"/>
    </source>
</evidence>
<feature type="region of interest" description="Disordered" evidence="1">
    <location>
        <begin position="233"/>
        <end position="258"/>
    </location>
</feature>